<keyword evidence="4 6" id="KW-0863">Zinc-finger</keyword>
<accession>A0ABD2MBT1</accession>
<keyword evidence="10" id="KW-1185">Reference proteome</keyword>
<dbReference type="EMBL" id="JBICBT010000056">
    <property type="protein sequence ID" value="KAL3124923.1"/>
    <property type="molecule type" value="Genomic_DNA"/>
</dbReference>
<evidence type="ECO:0000256" key="7">
    <source>
        <dbReference type="SAM" id="MobiDB-lite"/>
    </source>
</evidence>
<evidence type="ECO:0000256" key="3">
    <source>
        <dbReference type="ARBA" id="ARBA00022737"/>
    </source>
</evidence>
<dbReference type="Pfam" id="PF13913">
    <property type="entry name" value="zf-C2HC_2"/>
    <property type="match status" value="2"/>
</dbReference>
<feature type="domain" description="C2HC/C3H-type" evidence="8">
    <location>
        <begin position="20"/>
        <end position="49"/>
    </location>
</feature>
<keyword evidence="5" id="KW-0862">Zinc</keyword>
<keyword evidence="3" id="KW-0677">Repeat</keyword>
<feature type="compositionally biased region" description="Basic and acidic residues" evidence="7">
    <location>
        <begin position="195"/>
        <end position="204"/>
    </location>
</feature>
<dbReference type="GO" id="GO:0008270">
    <property type="term" value="F:zinc ion binding"/>
    <property type="evidence" value="ECO:0007669"/>
    <property type="project" value="UniProtKB-KW"/>
</dbReference>
<feature type="compositionally biased region" description="Polar residues" evidence="7">
    <location>
        <begin position="239"/>
        <end position="261"/>
    </location>
</feature>
<dbReference type="AlphaFoldDB" id="A0ABD2MBT1"/>
<gene>
    <name evidence="9" type="ORF">niasHT_001816</name>
</gene>
<name>A0ABD2MBT1_9BILA</name>
<dbReference type="Proteomes" id="UP001620626">
    <property type="component" value="Unassembled WGS sequence"/>
</dbReference>
<evidence type="ECO:0000313" key="9">
    <source>
        <dbReference type="EMBL" id="KAL3124923.1"/>
    </source>
</evidence>
<reference evidence="9 10" key="1">
    <citation type="submission" date="2024-10" db="EMBL/GenBank/DDBJ databases">
        <authorList>
            <person name="Kim D."/>
        </authorList>
    </citation>
    <scope>NUCLEOTIDE SEQUENCE [LARGE SCALE GENOMIC DNA]</scope>
    <source>
        <strain evidence="9">BH-2024</strain>
    </source>
</reference>
<evidence type="ECO:0000256" key="6">
    <source>
        <dbReference type="PROSITE-ProRule" id="PRU01371"/>
    </source>
</evidence>
<comment type="similarity">
    <text evidence="1">Belongs to the ZC2HC1 family.</text>
</comment>
<protein>
    <recommendedName>
        <fullName evidence="8">C2HC/C3H-type domain-containing protein</fullName>
    </recommendedName>
</protein>
<evidence type="ECO:0000256" key="1">
    <source>
        <dbReference type="ARBA" id="ARBA00010843"/>
    </source>
</evidence>
<evidence type="ECO:0000256" key="5">
    <source>
        <dbReference type="ARBA" id="ARBA00022833"/>
    </source>
</evidence>
<dbReference type="InterPro" id="IPR049899">
    <property type="entry name" value="Znf_C2HC_C3H"/>
</dbReference>
<feature type="compositionally biased region" description="Gly residues" evidence="7">
    <location>
        <begin position="219"/>
        <end position="228"/>
    </location>
</feature>
<evidence type="ECO:0000259" key="8">
    <source>
        <dbReference type="PROSITE" id="PS52027"/>
    </source>
</evidence>
<dbReference type="PROSITE" id="PS52027">
    <property type="entry name" value="ZF_C2HC_C3H"/>
    <property type="match status" value="2"/>
</dbReference>
<feature type="compositionally biased region" description="Basic and acidic residues" evidence="7">
    <location>
        <begin position="161"/>
        <end position="181"/>
    </location>
</feature>
<dbReference type="PANTHER" id="PTHR13555:SF25">
    <property type="entry name" value="ZINC FINGER C2HC DOMAIN-CONTAINING PROTEIN 1A"/>
    <property type="match status" value="1"/>
</dbReference>
<evidence type="ECO:0000313" key="10">
    <source>
        <dbReference type="Proteomes" id="UP001620626"/>
    </source>
</evidence>
<organism evidence="9 10">
    <name type="scientific">Heterodera trifolii</name>
    <dbReference type="NCBI Taxonomy" id="157864"/>
    <lineage>
        <taxon>Eukaryota</taxon>
        <taxon>Metazoa</taxon>
        <taxon>Ecdysozoa</taxon>
        <taxon>Nematoda</taxon>
        <taxon>Chromadorea</taxon>
        <taxon>Rhabditida</taxon>
        <taxon>Tylenchina</taxon>
        <taxon>Tylenchomorpha</taxon>
        <taxon>Tylenchoidea</taxon>
        <taxon>Heteroderidae</taxon>
        <taxon>Heteroderinae</taxon>
        <taxon>Heterodera</taxon>
    </lineage>
</organism>
<dbReference type="Gene3D" id="3.30.160.60">
    <property type="entry name" value="Classic Zinc Finger"/>
    <property type="match status" value="1"/>
</dbReference>
<keyword evidence="2" id="KW-0479">Metal-binding</keyword>
<dbReference type="InterPro" id="IPR026319">
    <property type="entry name" value="ZC2HC1A/B-like"/>
</dbReference>
<feature type="compositionally biased region" description="Basic and acidic residues" evidence="7">
    <location>
        <begin position="229"/>
        <end position="238"/>
    </location>
</feature>
<proteinExistence type="inferred from homology"/>
<feature type="region of interest" description="Disordered" evidence="7">
    <location>
        <begin position="161"/>
        <end position="264"/>
    </location>
</feature>
<dbReference type="PANTHER" id="PTHR13555">
    <property type="entry name" value="C2H2 ZINC FINGER CGI-62-RELATED"/>
    <property type="match status" value="1"/>
</dbReference>
<evidence type="ECO:0000256" key="4">
    <source>
        <dbReference type="ARBA" id="ARBA00022771"/>
    </source>
</evidence>
<evidence type="ECO:0000256" key="2">
    <source>
        <dbReference type="ARBA" id="ARBA00022723"/>
    </source>
</evidence>
<feature type="domain" description="C2HC/C3H-type" evidence="8">
    <location>
        <begin position="133"/>
        <end position="162"/>
    </location>
</feature>
<sequence length="352" mass="38107">MPLSSANSAEMATKEESVEPTFPCRICGRKFVLASLEKHEPACKKLTKMQRKVFDSGKQRATGSDIPLRDVRKAAKYREKAGGVFPRPQTNWRKNHEQFIGSLSVSKQTEKAIKAGDPLSAPPRTAGGAISADYIYCEFCGRTFSKNAAERHIGFCKEKSAQKAIKERTTTKSGRETDGKSGTKTTASHHAARTVGRDSVDSASKRKVRPESVGPKRMNGGGTKGGGESGRENAEKKTQMAQNKQNKRSISVPRNNGQTEAKSGGIVKSNFTTTKTKSINWHKGNASLCCWNCDRSLSESISGRDAGNGTAKAQAIQPFEQCPPPMALAKPNITPFLGLGLLLNSIGFRAFL</sequence>
<comment type="caution">
    <text evidence="9">The sequence shown here is derived from an EMBL/GenBank/DDBJ whole genome shotgun (WGS) entry which is preliminary data.</text>
</comment>